<dbReference type="InterPro" id="IPR032466">
    <property type="entry name" value="Metal_Hydrolase"/>
</dbReference>
<keyword evidence="1" id="KW-0378">Hydrolase</keyword>
<keyword evidence="2" id="KW-1185">Reference proteome</keyword>
<reference evidence="1 2" key="1">
    <citation type="submission" date="2020-08" db="EMBL/GenBank/DDBJ databases">
        <title>Genomic Encyclopedia of Type Strains, Phase IV (KMG-IV): sequencing the most valuable type-strain genomes for metagenomic binning, comparative biology and taxonomic classification.</title>
        <authorList>
            <person name="Goeker M."/>
        </authorList>
    </citation>
    <scope>NUCLEOTIDE SEQUENCE [LARGE SCALE GENOMIC DNA]</scope>
    <source>
        <strain evidence="1 2">DSM 12252</strain>
    </source>
</reference>
<proteinExistence type="predicted"/>
<dbReference type="Proteomes" id="UP000590740">
    <property type="component" value="Unassembled WGS sequence"/>
</dbReference>
<name>A0A7W7YA52_9BACT</name>
<gene>
    <name evidence="1" type="ORF">HNQ65_002018</name>
</gene>
<protein>
    <submittedName>
        <fullName evidence="1">Dihydroorotase</fullName>
        <ecNumber evidence="1">3.5.2.3</ecNumber>
    </submittedName>
</protein>
<dbReference type="RefSeq" id="WP_221306106.1">
    <property type="nucleotide sequence ID" value="NZ_JACHIG010000003.1"/>
</dbReference>
<dbReference type="PIRSF" id="PIRSF001237">
    <property type="entry name" value="DHOdimr"/>
    <property type="match status" value="1"/>
</dbReference>
<dbReference type="GO" id="GO:0005737">
    <property type="term" value="C:cytoplasm"/>
    <property type="evidence" value="ECO:0007669"/>
    <property type="project" value="TreeGrafter"/>
</dbReference>
<evidence type="ECO:0000313" key="1">
    <source>
        <dbReference type="EMBL" id="MBB5032441.1"/>
    </source>
</evidence>
<dbReference type="GO" id="GO:0004151">
    <property type="term" value="F:dihydroorotase activity"/>
    <property type="evidence" value="ECO:0007669"/>
    <property type="project" value="UniProtKB-EC"/>
</dbReference>
<sequence length="393" mass="42628">MKSRQTAEKRSEVFALLSCHLQTSRYGKTMTITLPKWFDLHTHFRQGPAMAAYVKAHLDMGCAGALAMPNTQPPVARVSGPAQADAWSIEGYSAELRAAGAASFEQLIVPLYLTRQTTTAMIAEGAASGLLRACKYYPPHGTTNSEHGMPMDDLIGSEVLRAMEDHGIVLCIHGEQHALSGPDYIDAQQNAETRFYTERMPRLLEAHPRLRIVCEHITTRTAAEFVAAAPEHVGATITPQHLLYTLGHLIQGLKYHLYCLPIVKFQDDRAALRQAVTRAGQAKFFAGTDSAPHTTKATACGCAAGCFTGGCAPQLYAMAFEEAGVDFSTAVGQAMFEHFLCLNGPAFYGFPASQQKFTMEKAPQKMELLETPAGPVTPLPVGLSLELTWSLVG</sequence>
<accession>A0A7W7YA52</accession>
<dbReference type="GO" id="GO:0006207">
    <property type="term" value="P:'de novo' pyrimidine nucleobase biosynthetic process"/>
    <property type="evidence" value="ECO:0007669"/>
    <property type="project" value="TreeGrafter"/>
</dbReference>
<dbReference type="AlphaFoldDB" id="A0A7W7YA52"/>
<dbReference type="SUPFAM" id="SSF51556">
    <property type="entry name" value="Metallo-dependent hydrolases"/>
    <property type="match status" value="1"/>
</dbReference>
<dbReference type="UniPathway" id="UPA00070">
    <property type="reaction ID" value="UER00117"/>
</dbReference>
<organism evidence="1 2">
    <name type="scientific">Prosthecobacter vanneervenii</name>
    <dbReference type="NCBI Taxonomy" id="48466"/>
    <lineage>
        <taxon>Bacteria</taxon>
        <taxon>Pseudomonadati</taxon>
        <taxon>Verrucomicrobiota</taxon>
        <taxon>Verrucomicrobiia</taxon>
        <taxon>Verrucomicrobiales</taxon>
        <taxon>Verrucomicrobiaceae</taxon>
        <taxon>Prosthecobacter</taxon>
    </lineage>
</organism>
<dbReference type="GO" id="GO:0044205">
    <property type="term" value="P:'de novo' UMP biosynthetic process"/>
    <property type="evidence" value="ECO:0007669"/>
    <property type="project" value="UniProtKB-UniPathway"/>
</dbReference>
<comment type="caution">
    <text evidence="1">The sequence shown here is derived from an EMBL/GenBank/DDBJ whole genome shotgun (WGS) entry which is preliminary data.</text>
</comment>
<dbReference type="EMBL" id="JACHIG010000003">
    <property type="protein sequence ID" value="MBB5032441.1"/>
    <property type="molecule type" value="Genomic_DNA"/>
</dbReference>
<evidence type="ECO:0000313" key="2">
    <source>
        <dbReference type="Proteomes" id="UP000590740"/>
    </source>
</evidence>
<dbReference type="Gene3D" id="3.20.20.140">
    <property type="entry name" value="Metal-dependent hydrolases"/>
    <property type="match status" value="1"/>
</dbReference>
<dbReference type="EC" id="3.5.2.3" evidence="1"/>
<dbReference type="InterPro" id="IPR004721">
    <property type="entry name" value="DHOdimr"/>
</dbReference>
<dbReference type="PANTHER" id="PTHR43137">
    <property type="entry name" value="DIHYDROOROTASE"/>
    <property type="match status" value="1"/>
</dbReference>
<dbReference type="PANTHER" id="PTHR43137:SF1">
    <property type="entry name" value="DIHYDROOROTASE"/>
    <property type="match status" value="1"/>
</dbReference>